<dbReference type="InterPro" id="IPR023091">
    <property type="entry name" value="MetalPrtase_cat_dom_sf_prd"/>
</dbReference>
<keyword evidence="6" id="KW-0378">Hydrolase</keyword>
<dbReference type="HAMAP" id="MF_00009">
    <property type="entry name" value="Endoribonucl_YbeY"/>
    <property type="match status" value="1"/>
</dbReference>
<dbReference type="OrthoDB" id="27226at2759"/>
<evidence type="ECO:0000256" key="4">
    <source>
        <dbReference type="ARBA" id="ARBA00022723"/>
    </source>
</evidence>
<dbReference type="NCBIfam" id="TIGR00043">
    <property type="entry name" value="rRNA maturation RNase YbeY"/>
    <property type="match status" value="1"/>
</dbReference>
<name>A0A1S3AN52_ERIEU</name>
<dbReference type="SUPFAM" id="SSF55486">
    <property type="entry name" value="Metalloproteases ('zincins'), catalytic domain"/>
    <property type="match status" value="1"/>
</dbReference>
<evidence type="ECO:0000256" key="1">
    <source>
        <dbReference type="ARBA" id="ARBA00001947"/>
    </source>
</evidence>
<evidence type="ECO:0000256" key="7">
    <source>
        <dbReference type="ARBA" id="ARBA00022833"/>
    </source>
</evidence>
<keyword evidence="3" id="KW-0540">Nuclease</keyword>
<keyword evidence="5" id="KW-0255">Endonuclease</keyword>
<protein>
    <submittedName>
        <fullName evidence="9">Endoribonuclease YbeY</fullName>
    </submittedName>
</protein>
<keyword evidence="4" id="KW-0479">Metal-binding</keyword>
<comment type="cofactor">
    <cofactor evidence="1">
        <name>Zn(2+)</name>
        <dbReference type="ChEBI" id="CHEBI:29105"/>
    </cofactor>
</comment>
<sequence>MSLLLRNLQRAVPLRRAPLRRRLQALRAVMGVERFDLAVVCADDAAMRRLNRVFRQRDAPTDVLAFPFHENLKAGELPQPTFPDDYNLGDIILGVELISQQCEEHEDYYDVLTVTATHGLCHLLGFTHSTEAEWQKMFHKEKQVLEELNQHLGTQLQPLSRGLFSKDT</sequence>
<comment type="similarity">
    <text evidence="2">Belongs to the endoribonuclease YbeY family.</text>
</comment>
<dbReference type="CTD" id="54059"/>
<accession>A0A1S3AN52</accession>
<dbReference type="PANTHER" id="PTHR46986">
    <property type="entry name" value="ENDORIBONUCLEASE YBEY, CHLOROPLASTIC"/>
    <property type="match status" value="1"/>
</dbReference>
<evidence type="ECO:0000313" key="8">
    <source>
        <dbReference type="Proteomes" id="UP001652624"/>
    </source>
</evidence>
<dbReference type="GO" id="GO:0004519">
    <property type="term" value="F:endonuclease activity"/>
    <property type="evidence" value="ECO:0007669"/>
    <property type="project" value="UniProtKB-KW"/>
</dbReference>
<dbReference type="InterPro" id="IPR002036">
    <property type="entry name" value="YbeY"/>
</dbReference>
<evidence type="ECO:0000256" key="2">
    <source>
        <dbReference type="ARBA" id="ARBA00010875"/>
    </source>
</evidence>
<evidence type="ECO:0000256" key="3">
    <source>
        <dbReference type="ARBA" id="ARBA00022722"/>
    </source>
</evidence>
<evidence type="ECO:0000256" key="5">
    <source>
        <dbReference type="ARBA" id="ARBA00022759"/>
    </source>
</evidence>
<proteinExistence type="inferred from homology"/>
<reference evidence="9" key="1">
    <citation type="submission" date="2025-08" db="UniProtKB">
        <authorList>
            <consortium name="RefSeq"/>
        </authorList>
    </citation>
    <scope>IDENTIFICATION</scope>
</reference>
<organism evidence="8 9">
    <name type="scientific">Erinaceus europaeus</name>
    <name type="common">Western European hedgehog</name>
    <dbReference type="NCBI Taxonomy" id="9365"/>
    <lineage>
        <taxon>Eukaryota</taxon>
        <taxon>Metazoa</taxon>
        <taxon>Chordata</taxon>
        <taxon>Craniata</taxon>
        <taxon>Vertebrata</taxon>
        <taxon>Euteleostomi</taxon>
        <taxon>Mammalia</taxon>
        <taxon>Eutheria</taxon>
        <taxon>Laurasiatheria</taxon>
        <taxon>Eulipotyphla</taxon>
        <taxon>Erinaceidae</taxon>
        <taxon>Erinaceinae</taxon>
        <taxon>Erinaceus</taxon>
    </lineage>
</organism>
<keyword evidence="7" id="KW-0862">Zinc</keyword>
<keyword evidence="8" id="KW-1185">Reference proteome</keyword>
<dbReference type="GO" id="GO:0004222">
    <property type="term" value="F:metalloendopeptidase activity"/>
    <property type="evidence" value="ECO:0007669"/>
    <property type="project" value="InterPro"/>
</dbReference>
<gene>
    <name evidence="9" type="primary">YBEY</name>
</gene>
<evidence type="ECO:0000256" key="6">
    <source>
        <dbReference type="ARBA" id="ARBA00022801"/>
    </source>
</evidence>
<dbReference type="PROSITE" id="PS01306">
    <property type="entry name" value="UPF0054"/>
    <property type="match status" value="1"/>
</dbReference>
<dbReference type="Pfam" id="PF02130">
    <property type="entry name" value="YbeY"/>
    <property type="match status" value="1"/>
</dbReference>
<dbReference type="Proteomes" id="UP001652624">
    <property type="component" value="Chromosome 9"/>
</dbReference>
<dbReference type="AlphaFoldDB" id="A0A1S3AN52"/>
<dbReference type="RefSeq" id="XP_007537985.1">
    <property type="nucleotide sequence ID" value="XM_007537923.3"/>
</dbReference>
<dbReference type="Gene3D" id="3.40.390.30">
    <property type="entry name" value="Metalloproteases ('zincins'), catalytic domain"/>
    <property type="match status" value="1"/>
</dbReference>
<dbReference type="eggNOG" id="ENOG502R6QZ">
    <property type="taxonomic scope" value="Eukaryota"/>
</dbReference>
<evidence type="ECO:0000313" key="9">
    <source>
        <dbReference type="RefSeq" id="XP_007537985.1"/>
    </source>
</evidence>
<dbReference type="InParanoid" id="A0A1S3AN52"/>
<dbReference type="GO" id="GO:0046872">
    <property type="term" value="F:metal ion binding"/>
    <property type="evidence" value="ECO:0007669"/>
    <property type="project" value="UniProtKB-KW"/>
</dbReference>
<dbReference type="GeneID" id="103126991"/>
<dbReference type="PANTHER" id="PTHR46986:SF1">
    <property type="entry name" value="ENDORIBONUCLEASE YBEY, CHLOROPLASTIC"/>
    <property type="match status" value="1"/>
</dbReference>
<dbReference type="InterPro" id="IPR020549">
    <property type="entry name" value="YbeY_CS"/>
</dbReference>
<dbReference type="GO" id="GO:0006364">
    <property type="term" value="P:rRNA processing"/>
    <property type="evidence" value="ECO:0007669"/>
    <property type="project" value="InterPro"/>
</dbReference>